<feature type="compositionally biased region" description="Basic and acidic residues" evidence="5">
    <location>
        <begin position="1"/>
        <end position="11"/>
    </location>
</feature>
<dbReference type="Gene3D" id="1.10.10.60">
    <property type="entry name" value="Homeodomain-like"/>
    <property type="match status" value="1"/>
</dbReference>
<dbReference type="AlphaFoldDB" id="A0A7J7CRF8"/>
<dbReference type="InParanoid" id="A0A7J7CRF8"/>
<dbReference type="SUPFAM" id="SSF46689">
    <property type="entry name" value="Homeodomain-like"/>
    <property type="match status" value="1"/>
</dbReference>
<dbReference type="InterPro" id="IPR009057">
    <property type="entry name" value="Homeodomain-like_sf"/>
</dbReference>
<gene>
    <name evidence="7" type="ORF">HS088_TW14G00693</name>
</gene>
<keyword evidence="4" id="KW-0539">Nucleus</keyword>
<feature type="compositionally biased region" description="Acidic residues" evidence="5">
    <location>
        <begin position="31"/>
        <end position="42"/>
    </location>
</feature>
<sequence>MKKNFSSEEGSKTSSTSQYNHSSSQKGRGDADEDQEEEEEEVDKIIRSVEGGSTNNNELENKVQGAEEAAAGSGVVVPSCRSVRRPYSRSKMARLRWTPQLHLCFLRAVERLGGQDRATPRLVLQLMNIKGISIAHVKSHLQMYRSKKINDTNLEMPEQGLSLESGAHNFYFPSQFPKLHSFNQRSLSSLSYGDACTWRGHDNQICSLYNSTIDRCGLNRAKHGLYGSITERVLFGRLKNNSFNGDSHLNTTISSLNNKRRSSRGTHPTILLDGGVESFQRCSRKPISGDQLMNNGSCDRNCRAIQEDENTAKRKTLDLNLSLRVNEKGMEGTSDQEEEEEDVVDSDLCLSLSSSSLSTTKHARKTKVVLPSTLDLTL</sequence>
<dbReference type="PROSITE" id="PS51294">
    <property type="entry name" value="HTH_MYB"/>
    <property type="match status" value="1"/>
</dbReference>
<dbReference type="InterPro" id="IPR046955">
    <property type="entry name" value="PHR1-like"/>
</dbReference>
<dbReference type="InterPro" id="IPR006447">
    <property type="entry name" value="Myb_dom_plants"/>
</dbReference>
<keyword evidence="3" id="KW-0804">Transcription</keyword>
<feature type="compositionally biased region" description="Low complexity" evidence="5">
    <location>
        <begin position="12"/>
        <end position="26"/>
    </location>
</feature>
<evidence type="ECO:0000259" key="6">
    <source>
        <dbReference type="PROSITE" id="PS51294"/>
    </source>
</evidence>
<evidence type="ECO:0000313" key="8">
    <source>
        <dbReference type="Proteomes" id="UP000593562"/>
    </source>
</evidence>
<dbReference type="Proteomes" id="UP000593562">
    <property type="component" value="Unassembled WGS sequence"/>
</dbReference>
<evidence type="ECO:0000256" key="3">
    <source>
        <dbReference type="ARBA" id="ARBA00023163"/>
    </source>
</evidence>
<keyword evidence="8" id="KW-1185">Reference proteome</keyword>
<dbReference type="OrthoDB" id="551907at2759"/>
<dbReference type="GO" id="GO:0005634">
    <property type="term" value="C:nucleus"/>
    <property type="evidence" value="ECO:0007669"/>
    <property type="project" value="UniProtKB-SubCell"/>
</dbReference>
<evidence type="ECO:0000256" key="4">
    <source>
        <dbReference type="ARBA" id="ARBA00023242"/>
    </source>
</evidence>
<evidence type="ECO:0000256" key="1">
    <source>
        <dbReference type="ARBA" id="ARBA00004123"/>
    </source>
</evidence>
<evidence type="ECO:0000256" key="5">
    <source>
        <dbReference type="SAM" id="MobiDB-lite"/>
    </source>
</evidence>
<dbReference type="Pfam" id="PF00249">
    <property type="entry name" value="Myb_DNA-binding"/>
    <property type="match status" value="1"/>
</dbReference>
<dbReference type="InterPro" id="IPR017930">
    <property type="entry name" value="Myb_dom"/>
</dbReference>
<feature type="domain" description="HTH myb-type" evidence="6">
    <location>
        <begin position="89"/>
        <end position="149"/>
    </location>
</feature>
<dbReference type="FunCoup" id="A0A7J7CRF8">
    <property type="interactions" value="88"/>
</dbReference>
<dbReference type="PANTHER" id="PTHR31314:SF164">
    <property type="entry name" value="HTH MYB-TYPE DOMAIN-CONTAINING PROTEIN"/>
    <property type="match status" value="1"/>
</dbReference>
<organism evidence="7 8">
    <name type="scientific">Tripterygium wilfordii</name>
    <name type="common">Thunder God vine</name>
    <dbReference type="NCBI Taxonomy" id="458696"/>
    <lineage>
        <taxon>Eukaryota</taxon>
        <taxon>Viridiplantae</taxon>
        <taxon>Streptophyta</taxon>
        <taxon>Embryophyta</taxon>
        <taxon>Tracheophyta</taxon>
        <taxon>Spermatophyta</taxon>
        <taxon>Magnoliopsida</taxon>
        <taxon>eudicotyledons</taxon>
        <taxon>Gunneridae</taxon>
        <taxon>Pentapetalae</taxon>
        <taxon>rosids</taxon>
        <taxon>fabids</taxon>
        <taxon>Celastrales</taxon>
        <taxon>Celastraceae</taxon>
        <taxon>Tripterygium</taxon>
    </lineage>
</organism>
<protein>
    <recommendedName>
        <fullName evidence="6">HTH myb-type domain-containing protein</fullName>
    </recommendedName>
</protein>
<proteinExistence type="predicted"/>
<feature type="compositionally biased region" description="Acidic residues" evidence="5">
    <location>
        <begin position="334"/>
        <end position="345"/>
    </location>
</feature>
<name>A0A7J7CRF8_TRIWF</name>
<feature type="region of interest" description="Disordered" evidence="5">
    <location>
        <begin position="1"/>
        <end position="58"/>
    </location>
</feature>
<keyword evidence="2" id="KW-0805">Transcription regulation</keyword>
<dbReference type="InterPro" id="IPR001005">
    <property type="entry name" value="SANT/Myb"/>
</dbReference>
<dbReference type="NCBIfam" id="TIGR01557">
    <property type="entry name" value="myb_SHAQKYF"/>
    <property type="match status" value="1"/>
</dbReference>
<feature type="region of interest" description="Disordered" evidence="5">
    <location>
        <begin position="326"/>
        <end position="345"/>
    </location>
</feature>
<comment type="caution">
    <text evidence="7">The sequence shown here is derived from an EMBL/GenBank/DDBJ whole genome shotgun (WGS) entry which is preliminary data.</text>
</comment>
<comment type="subcellular location">
    <subcellularLocation>
        <location evidence="1">Nucleus</location>
    </subcellularLocation>
</comment>
<dbReference type="GO" id="GO:0003677">
    <property type="term" value="F:DNA binding"/>
    <property type="evidence" value="ECO:0007669"/>
    <property type="project" value="InterPro"/>
</dbReference>
<evidence type="ECO:0000256" key="2">
    <source>
        <dbReference type="ARBA" id="ARBA00023015"/>
    </source>
</evidence>
<evidence type="ECO:0000313" key="7">
    <source>
        <dbReference type="EMBL" id="KAF5736549.1"/>
    </source>
</evidence>
<reference evidence="7 8" key="1">
    <citation type="journal article" date="2020" name="Nat. Commun.">
        <title>Genome of Tripterygium wilfordii and identification of cytochrome P450 involved in triptolide biosynthesis.</title>
        <authorList>
            <person name="Tu L."/>
            <person name="Su P."/>
            <person name="Zhang Z."/>
            <person name="Gao L."/>
            <person name="Wang J."/>
            <person name="Hu T."/>
            <person name="Zhou J."/>
            <person name="Zhang Y."/>
            <person name="Zhao Y."/>
            <person name="Liu Y."/>
            <person name="Song Y."/>
            <person name="Tong Y."/>
            <person name="Lu Y."/>
            <person name="Yang J."/>
            <person name="Xu C."/>
            <person name="Jia M."/>
            <person name="Peters R.J."/>
            <person name="Huang L."/>
            <person name="Gao W."/>
        </authorList>
    </citation>
    <scope>NUCLEOTIDE SEQUENCE [LARGE SCALE GENOMIC DNA]</scope>
    <source>
        <strain evidence="8">cv. XIE 37</strain>
        <tissue evidence="7">Leaf</tissue>
    </source>
</reference>
<accession>A0A7J7CRF8</accession>
<dbReference type="PANTHER" id="PTHR31314">
    <property type="entry name" value="MYB FAMILY TRANSCRIPTION FACTOR PHL7-LIKE"/>
    <property type="match status" value="1"/>
</dbReference>
<dbReference type="GO" id="GO:0003700">
    <property type="term" value="F:DNA-binding transcription factor activity"/>
    <property type="evidence" value="ECO:0007669"/>
    <property type="project" value="InterPro"/>
</dbReference>
<dbReference type="EMBL" id="JAAARO010000014">
    <property type="protein sequence ID" value="KAF5736549.1"/>
    <property type="molecule type" value="Genomic_DNA"/>
</dbReference>